<proteinExistence type="predicted"/>
<protein>
    <submittedName>
        <fullName evidence="2">Uncharacterized protein</fullName>
    </submittedName>
</protein>
<sequence length="54" mass="5722">MKTHIHATRGMEGRRVGHKPTTEIALPRLPEAPLVPAKGGGGAAERRRRPSGSA</sequence>
<dbReference type="AlphaFoldDB" id="A0A7J7GLJ0"/>
<accession>A0A7J7GLJ0</accession>
<evidence type="ECO:0000256" key="1">
    <source>
        <dbReference type="SAM" id="MobiDB-lite"/>
    </source>
</evidence>
<evidence type="ECO:0000313" key="2">
    <source>
        <dbReference type="EMBL" id="KAF5940276.1"/>
    </source>
</evidence>
<comment type="caution">
    <text evidence="2">The sequence shown here is derived from an EMBL/GenBank/DDBJ whole genome shotgun (WGS) entry which is preliminary data.</text>
</comment>
<organism evidence="2 3">
    <name type="scientific">Camellia sinensis</name>
    <name type="common">Tea plant</name>
    <name type="synonym">Thea sinensis</name>
    <dbReference type="NCBI Taxonomy" id="4442"/>
    <lineage>
        <taxon>Eukaryota</taxon>
        <taxon>Viridiplantae</taxon>
        <taxon>Streptophyta</taxon>
        <taxon>Embryophyta</taxon>
        <taxon>Tracheophyta</taxon>
        <taxon>Spermatophyta</taxon>
        <taxon>Magnoliopsida</taxon>
        <taxon>eudicotyledons</taxon>
        <taxon>Gunneridae</taxon>
        <taxon>Pentapetalae</taxon>
        <taxon>asterids</taxon>
        <taxon>Ericales</taxon>
        <taxon>Theaceae</taxon>
        <taxon>Camellia</taxon>
    </lineage>
</organism>
<name>A0A7J7GLJ0_CAMSI</name>
<keyword evidence="3" id="KW-1185">Reference proteome</keyword>
<reference evidence="3" key="1">
    <citation type="journal article" date="2020" name="Nat. Commun.">
        <title>Genome assembly of wild tea tree DASZ reveals pedigree and selection history of tea varieties.</title>
        <authorList>
            <person name="Zhang W."/>
            <person name="Zhang Y."/>
            <person name="Qiu H."/>
            <person name="Guo Y."/>
            <person name="Wan H."/>
            <person name="Zhang X."/>
            <person name="Scossa F."/>
            <person name="Alseekh S."/>
            <person name="Zhang Q."/>
            <person name="Wang P."/>
            <person name="Xu L."/>
            <person name="Schmidt M.H."/>
            <person name="Jia X."/>
            <person name="Li D."/>
            <person name="Zhu A."/>
            <person name="Guo F."/>
            <person name="Chen W."/>
            <person name="Ni D."/>
            <person name="Usadel B."/>
            <person name="Fernie A.R."/>
            <person name="Wen W."/>
        </authorList>
    </citation>
    <scope>NUCLEOTIDE SEQUENCE [LARGE SCALE GENOMIC DNA]</scope>
    <source>
        <strain evidence="3">cv. G240</strain>
    </source>
</reference>
<feature type="region of interest" description="Disordered" evidence="1">
    <location>
        <begin position="1"/>
        <end position="54"/>
    </location>
</feature>
<dbReference type="Proteomes" id="UP000593564">
    <property type="component" value="Unassembled WGS sequence"/>
</dbReference>
<gene>
    <name evidence="2" type="ORF">HYC85_021443</name>
</gene>
<reference evidence="2 3" key="2">
    <citation type="submission" date="2020-07" db="EMBL/GenBank/DDBJ databases">
        <title>Genome assembly of wild tea tree DASZ reveals pedigree and selection history of tea varieties.</title>
        <authorList>
            <person name="Zhang W."/>
        </authorList>
    </citation>
    <scope>NUCLEOTIDE SEQUENCE [LARGE SCALE GENOMIC DNA]</scope>
    <source>
        <strain evidence="3">cv. G240</strain>
        <tissue evidence="2">Leaf</tissue>
    </source>
</reference>
<dbReference type="EMBL" id="JACBKZ010000010">
    <property type="protein sequence ID" value="KAF5940276.1"/>
    <property type="molecule type" value="Genomic_DNA"/>
</dbReference>
<evidence type="ECO:0000313" key="3">
    <source>
        <dbReference type="Proteomes" id="UP000593564"/>
    </source>
</evidence>